<dbReference type="GO" id="GO:0004725">
    <property type="term" value="F:protein tyrosine phosphatase activity"/>
    <property type="evidence" value="ECO:0007669"/>
    <property type="project" value="UniProtKB-EC"/>
</dbReference>
<feature type="active site" description="Nucleophile" evidence="6">
    <location>
        <position position="8"/>
    </location>
</feature>
<dbReference type="FunFam" id="3.40.50.2300:FF:000113">
    <property type="entry name" value="Low molecular weight protein-tyrosine-phosphatase"/>
    <property type="match status" value="1"/>
</dbReference>
<proteinExistence type="inferred from homology"/>
<organism evidence="8 9">
    <name type="scientific">Radiobacillus deserti</name>
    <dbReference type="NCBI Taxonomy" id="2594883"/>
    <lineage>
        <taxon>Bacteria</taxon>
        <taxon>Bacillati</taxon>
        <taxon>Bacillota</taxon>
        <taxon>Bacilli</taxon>
        <taxon>Bacillales</taxon>
        <taxon>Bacillaceae</taxon>
        <taxon>Radiobacillus</taxon>
    </lineage>
</organism>
<feature type="active site" description="Proton donor" evidence="6">
    <location>
        <position position="125"/>
    </location>
</feature>
<evidence type="ECO:0000313" key="9">
    <source>
        <dbReference type="Proteomes" id="UP000315215"/>
    </source>
</evidence>
<evidence type="ECO:0000256" key="4">
    <source>
        <dbReference type="ARBA" id="ARBA00022912"/>
    </source>
</evidence>
<keyword evidence="9" id="KW-1185">Reference proteome</keyword>
<evidence type="ECO:0000256" key="2">
    <source>
        <dbReference type="ARBA" id="ARBA00013064"/>
    </source>
</evidence>
<comment type="similarity">
    <text evidence="1">Belongs to the low molecular weight phosphotyrosine protein phosphatase family.</text>
</comment>
<dbReference type="Pfam" id="PF01451">
    <property type="entry name" value="LMWPc"/>
    <property type="match status" value="1"/>
</dbReference>
<dbReference type="SMART" id="SM00226">
    <property type="entry name" value="LMWPc"/>
    <property type="match status" value="1"/>
</dbReference>
<protein>
    <recommendedName>
        <fullName evidence="2">protein-tyrosine-phosphatase</fullName>
        <ecNumber evidence="2">3.1.3.48</ecNumber>
    </recommendedName>
</protein>
<evidence type="ECO:0000313" key="8">
    <source>
        <dbReference type="EMBL" id="QDP39335.1"/>
    </source>
</evidence>
<dbReference type="CDD" id="cd16343">
    <property type="entry name" value="LMWPTP"/>
    <property type="match status" value="1"/>
</dbReference>
<dbReference type="PANTHER" id="PTHR11717">
    <property type="entry name" value="LOW MOLECULAR WEIGHT PROTEIN TYROSINE PHOSPHATASE"/>
    <property type="match status" value="1"/>
</dbReference>
<dbReference type="PRINTS" id="PR00719">
    <property type="entry name" value="LMWPTPASE"/>
</dbReference>
<evidence type="ECO:0000256" key="5">
    <source>
        <dbReference type="ARBA" id="ARBA00051722"/>
    </source>
</evidence>
<dbReference type="InterPro" id="IPR023485">
    <property type="entry name" value="Ptyr_pPase"/>
</dbReference>
<dbReference type="InterPro" id="IPR036196">
    <property type="entry name" value="Ptyr_pPase_sf"/>
</dbReference>
<dbReference type="KEGG" id="aqt:FN924_03490"/>
<gene>
    <name evidence="8" type="ORF">FN924_03490</name>
</gene>
<sequence>MINVLFLCLGNICRSPMAEAVFRHMIKEEGLEQNIIVDSAGIGDWHEGNPPHRGTQNILKKNQISFDGIVARQIKKQDKDDFHYIIAMDDQNIHDLNEMIPNMQGVIVRKLTDYVADESVMSVPDPYFTGDFDYTYELIKEGCRTFLEQIKQEIRKEG</sequence>
<dbReference type="AlphaFoldDB" id="A0A516KD45"/>
<dbReference type="RefSeq" id="WP_143892085.1">
    <property type="nucleotide sequence ID" value="NZ_CP041666.1"/>
</dbReference>
<dbReference type="Proteomes" id="UP000315215">
    <property type="component" value="Chromosome"/>
</dbReference>
<dbReference type="InterPro" id="IPR017867">
    <property type="entry name" value="Tyr_phospatase_low_mol_wt"/>
</dbReference>
<dbReference type="InterPro" id="IPR050438">
    <property type="entry name" value="LMW_PTPase"/>
</dbReference>
<dbReference type="PANTHER" id="PTHR11717:SF7">
    <property type="entry name" value="LOW MOLECULAR WEIGHT PHOSPHOTYROSINE PROTEIN PHOSPHATASE"/>
    <property type="match status" value="1"/>
</dbReference>
<dbReference type="Gene3D" id="3.40.50.2300">
    <property type="match status" value="1"/>
</dbReference>
<dbReference type="OrthoDB" id="9784339at2"/>
<dbReference type="SUPFAM" id="SSF52788">
    <property type="entry name" value="Phosphotyrosine protein phosphatases I"/>
    <property type="match status" value="1"/>
</dbReference>
<evidence type="ECO:0000259" key="7">
    <source>
        <dbReference type="SMART" id="SM00226"/>
    </source>
</evidence>
<dbReference type="EC" id="3.1.3.48" evidence="2"/>
<comment type="catalytic activity">
    <reaction evidence="5">
        <text>O-phospho-L-tyrosyl-[protein] + H2O = L-tyrosyl-[protein] + phosphate</text>
        <dbReference type="Rhea" id="RHEA:10684"/>
        <dbReference type="Rhea" id="RHEA-COMP:10136"/>
        <dbReference type="Rhea" id="RHEA-COMP:20101"/>
        <dbReference type="ChEBI" id="CHEBI:15377"/>
        <dbReference type="ChEBI" id="CHEBI:43474"/>
        <dbReference type="ChEBI" id="CHEBI:46858"/>
        <dbReference type="ChEBI" id="CHEBI:61978"/>
        <dbReference type="EC" id="3.1.3.48"/>
    </reaction>
</comment>
<keyword evidence="3" id="KW-0378">Hydrolase</keyword>
<evidence type="ECO:0000256" key="1">
    <source>
        <dbReference type="ARBA" id="ARBA00011063"/>
    </source>
</evidence>
<dbReference type="EMBL" id="CP041666">
    <property type="protein sequence ID" value="QDP39335.1"/>
    <property type="molecule type" value="Genomic_DNA"/>
</dbReference>
<name>A0A516KD45_9BACI</name>
<accession>A0A516KD45</accession>
<evidence type="ECO:0000256" key="3">
    <source>
        <dbReference type="ARBA" id="ARBA00022801"/>
    </source>
</evidence>
<evidence type="ECO:0000256" key="6">
    <source>
        <dbReference type="PIRSR" id="PIRSR617867-1"/>
    </source>
</evidence>
<feature type="domain" description="Phosphotyrosine protein phosphatase I" evidence="7">
    <location>
        <begin position="2"/>
        <end position="149"/>
    </location>
</feature>
<reference evidence="8 9" key="1">
    <citation type="submission" date="2019-07" db="EMBL/GenBank/DDBJ databases">
        <authorList>
            <person name="Li J."/>
        </authorList>
    </citation>
    <scope>NUCLEOTIDE SEQUENCE [LARGE SCALE GENOMIC DNA]</scope>
    <source>
        <strain evidence="8 9">TKL69</strain>
    </source>
</reference>
<keyword evidence="4" id="KW-0904">Protein phosphatase</keyword>
<feature type="active site" evidence="6">
    <location>
        <position position="14"/>
    </location>
</feature>